<evidence type="ECO:0000256" key="1">
    <source>
        <dbReference type="SAM" id="Phobius"/>
    </source>
</evidence>
<name>A0ABZ1YRT4_9NOCA</name>
<keyword evidence="1" id="KW-1133">Transmembrane helix</keyword>
<keyword evidence="1" id="KW-0812">Transmembrane</keyword>
<dbReference type="Proteomes" id="UP001432062">
    <property type="component" value="Chromosome"/>
</dbReference>
<keyword evidence="1" id="KW-0472">Membrane</keyword>
<feature type="transmembrane region" description="Helical" evidence="1">
    <location>
        <begin position="92"/>
        <end position="112"/>
    </location>
</feature>
<reference evidence="2" key="1">
    <citation type="submission" date="2022-10" db="EMBL/GenBank/DDBJ databases">
        <title>The complete genomes of actinobacterial strains from the NBC collection.</title>
        <authorList>
            <person name="Joergensen T.S."/>
            <person name="Alvarez Arevalo M."/>
            <person name="Sterndorff E.B."/>
            <person name="Faurdal D."/>
            <person name="Vuksanovic O."/>
            <person name="Mourched A.-S."/>
            <person name="Charusanti P."/>
            <person name="Shaw S."/>
            <person name="Blin K."/>
            <person name="Weber T."/>
        </authorList>
    </citation>
    <scope>NUCLEOTIDE SEQUENCE</scope>
    <source>
        <strain evidence="2">NBC_01482</strain>
    </source>
</reference>
<evidence type="ECO:0000313" key="2">
    <source>
        <dbReference type="EMBL" id="WUV44631.1"/>
    </source>
</evidence>
<feature type="transmembrane region" description="Helical" evidence="1">
    <location>
        <begin position="21"/>
        <end position="42"/>
    </location>
</feature>
<keyword evidence="3" id="KW-1185">Reference proteome</keyword>
<proteinExistence type="predicted"/>
<accession>A0ABZ1YRT4</accession>
<organism evidence="2 3">
    <name type="scientific">Nocardia vinacea</name>
    <dbReference type="NCBI Taxonomy" id="96468"/>
    <lineage>
        <taxon>Bacteria</taxon>
        <taxon>Bacillati</taxon>
        <taxon>Actinomycetota</taxon>
        <taxon>Actinomycetes</taxon>
        <taxon>Mycobacteriales</taxon>
        <taxon>Nocardiaceae</taxon>
        <taxon>Nocardia</taxon>
    </lineage>
</organism>
<feature type="transmembrane region" description="Helical" evidence="1">
    <location>
        <begin position="62"/>
        <end position="80"/>
    </location>
</feature>
<dbReference type="EMBL" id="CP109441">
    <property type="protein sequence ID" value="WUV44631.1"/>
    <property type="molecule type" value="Genomic_DNA"/>
</dbReference>
<sequence>MVNDLEKRWTADERTFRRVAIYVAAVLVVAAFVFVITAIWAADRRACAAAETMLCDTAAKTAILTGPTVVLMLGGICAFVQTYRVWRRGRSWPIWQGAGWFLFTMMIVYLGIGGSVAG</sequence>
<protein>
    <submittedName>
        <fullName evidence="2">Uncharacterized protein</fullName>
    </submittedName>
</protein>
<evidence type="ECO:0000313" key="3">
    <source>
        <dbReference type="Proteomes" id="UP001432062"/>
    </source>
</evidence>
<dbReference type="RefSeq" id="WP_329407620.1">
    <property type="nucleotide sequence ID" value="NZ_CP109441.1"/>
</dbReference>
<gene>
    <name evidence="2" type="ORF">OG563_36525</name>
</gene>